<organism evidence="1 2">
    <name type="scientific">Paenibacillus mesotrionivorans</name>
    <dbReference type="NCBI Taxonomy" id="3160968"/>
    <lineage>
        <taxon>Bacteria</taxon>
        <taxon>Bacillati</taxon>
        <taxon>Bacillota</taxon>
        <taxon>Bacilli</taxon>
        <taxon>Bacillales</taxon>
        <taxon>Paenibacillaceae</taxon>
        <taxon>Paenibacillus</taxon>
    </lineage>
</organism>
<reference evidence="1" key="1">
    <citation type="submission" date="2024-12" db="EMBL/GenBank/DDBJ databases">
        <authorList>
            <person name="Wu N."/>
        </authorList>
    </citation>
    <scope>NUCLEOTIDE SEQUENCE</scope>
    <source>
        <strain evidence="1">P15</strain>
    </source>
</reference>
<sequence>MSGILHSIQERLSELNPKDREIAAFILEQPELMIRMGIKELSEAANASTASISRFCKLIQTNGFADLKMKIAAELAMKPLPETYQDIVAGNSLPGIVSAIEANHIHSISDTTRLVDYRQLEAVLELLQTAERIDLYGVATSGIVASDFAQKLIRIGKRAQCFTDPHMQITSASNLGPGDLVIAVSYSGETPEIIDSVRCAKEGGAKAVSLTRYGPNTLAAAADIPLFTSSLESGMHRGDMASRIAQLHIIDILFTALLSRQFDEHVPHLERSFQMVNKYRREKGSYL</sequence>
<name>A0ACC7P5W4_9BACL</name>
<gene>
    <name evidence="1" type="ORF">ACI1P1_27565</name>
</gene>
<comment type="caution">
    <text evidence="1">The sequence shown here is derived from an EMBL/GenBank/DDBJ whole genome shotgun (WGS) entry which is preliminary data.</text>
</comment>
<evidence type="ECO:0000313" key="1">
    <source>
        <dbReference type="EMBL" id="MFM9332062.1"/>
    </source>
</evidence>
<dbReference type="EMBL" id="JBJURJ010000025">
    <property type="protein sequence ID" value="MFM9332062.1"/>
    <property type="molecule type" value="Genomic_DNA"/>
</dbReference>
<protein>
    <submittedName>
        <fullName evidence="1">MurR/RpiR family transcriptional regulator</fullName>
    </submittedName>
</protein>
<dbReference type="Proteomes" id="UP001631969">
    <property type="component" value="Unassembled WGS sequence"/>
</dbReference>
<accession>A0ACC7P5W4</accession>
<evidence type="ECO:0000313" key="2">
    <source>
        <dbReference type="Proteomes" id="UP001631969"/>
    </source>
</evidence>
<keyword evidence="2" id="KW-1185">Reference proteome</keyword>
<proteinExistence type="predicted"/>